<organism evidence="1">
    <name type="scientific">hydrothermal vent metagenome</name>
    <dbReference type="NCBI Taxonomy" id="652676"/>
    <lineage>
        <taxon>unclassified sequences</taxon>
        <taxon>metagenomes</taxon>
        <taxon>ecological metagenomes</taxon>
    </lineage>
</organism>
<protein>
    <submittedName>
        <fullName evidence="1">Uncharacterized protein</fullName>
    </submittedName>
</protein>
<dbReference type="AlphaFoldDB" id="A0A3B0XI52"/>
<reference evidence="1" key="1">
    <citation type="submission" date="2018-06" db="EMBL/GenBank/DDBJ databases">
        <authorList>
            <person name="Zhirakovskaya E."/>
        </authorList>
    </citation>
    <scope>NUCLEOTIDE SEQUENCE</scope>
</reference>
<sequence>MDYFKLIILTGSLSLLNACGDSSGGGGGPASVSPSLPADAIILTTSNANSVAQSATSTADTTAVLVGIEASLPAPQAAINTLTDYVFDKSNRTSSIATGITTTDSCPNGGTVTDSYNGSTTSISGSFNFNQCDFGNFKFNGNFSYSSTWNDNTGAYTDTGNGSLTLTTPNDSYSMAMNFTDTGNDISGDSSITLSFSISGANLGGFLVTTSQPLTSTNFTTASAGQLIVTGANNTRLRITITSSTSADIEFDNGSGSFVFLNSIFI</sequence>
<evidence type="ECO:0000313" key="1">
    <source>
        <dbReference type="EMBL" id="VAW64310.1"/>
    </source>
</evidence>
<name>A0A3B0XI52_9ZZZZ</name>
<dbReference type="EMBL" id="UOFI01000054">
    <property type="protein sequence ID" value="VAW64310.1"/>
    <property type="molecule type" value="Genomic_DNA"/>
</dbReference>
<proteinExistence type="predicted"/>
<accession>A0A3B0XI52</accession>
<gene>
    <name evidence="1" type="ORF">MNBD_GAMMA09-1385</name>
</gene>